<reference evidence="2 3" key="1">
    <citation type="submission" date="2016-05" db="EMBL/GenBank/DDBJ databases">
        <title>Genomic and physiological characterization of Planctopirus sp. isolated from fresh water lake.</title>
        <authorList>
            <person name="Subhash Y."/>
            <person name="Ramana C."/>
        </authorList>
    </citation>
    <scope>NUCLEOTIDE SEQUENCE [LARGE SCALE GENOMIC DNA]</scope>
    <source>
        <strain evidence="2 3">JC280</strain>
    </source>
</reference>
<keyword evidence="3" id="KW-1185">Reference proteome</keyword>
<evidence type="ECO:0000256" key="1">
    <source>
        <dbReference type="SAM" id="Phobius"/>
    </source>
</evidence>
<organism evidence="2 3">
    <name type="scientific">Planctopirus hydrillae</name>
    <dbReference type="NCBI Taxonomy" id="1841610"/>
    <lineage>
        <taxon>Bacteria</taxon>
        <taxon>Pseudomonadati</taxon>
        <taxon>Planctomycetota</taxon>
        <taxon>Planctomycetia</taxon>
        <taxon>Planctomycetales</taxon>
        <taxon>Planctomycetaceae</taxon>
        <taxon>Planctopirus</taxon>
    </lineage>
</organism>
<accession>A0A1C3ET48</accession>
<dbReference type="EMBL" id="LYDR01000020">
    <property type="protein sequence ID" value="ODA36487.1"/>
    <property type="molecule type" value="Genomic_DNA"/>
</dbReference>
<feature type="transmembrane region" description="Helical" evidence="1">
    <location>
        <begin position="64"/>
        <end position="85"/>
    </location>
</feature>
<keyword evidence="1" id="KW-1133">Transmembrane helix</keyword>
<proteinExistence type="predicted"/>
<keyword evidence="1" id="KW-0472">Membrane</keyword>
<sequence>MEEDRQLTLWDELNPIWMFRTRPEDFRWFGRSICPGVFWLPGMIWLLVMHVASFEACWLLWPAYAYWALLVLVPIGLLWVWFVAADVRFRLQRPSPQERAGFDNAVVNWFGFLATLGSYFVVLPLGLMLLIVWWFA</sequence>
<feature type="transmembrane region" description="Helical" evidence="1">
    <location>
        <begin position="106"/>
        <end position="135"/>
    </location>
</feature>
<evidence type="ECO:0000313" key="2">
    <source>
        <dbReference type="EMBL" id="ODA36487.1"/>
    </source>
</evidence>
<comment type="caution">
    <text evidence="2">The sequence shown here is derived from an EMBL/GenBank/DDBJ whole genome shotgun (WGS) entry which is preliminary data.</text>
</comment>
<evidence type="ECO:0000313" key="3">
    <source>
        <dbReference type="Proteomes" id="UP000094828"/>
    </source>
</evidence>
<keyword evidence="1" id="KW-0812">Transmembrane</keyword>
<name>A0A1C3ET48_9PLAN</name>
<dbReference type="AlphaFoldDB" id="A0A1C3ET48"/>
<protein>
    <submittedName>
        <fullName evidence="2">Uncharacterized protein</fullName>
    </submittedName>
</protein>
<feature type="transmembrane region" description="Helical" evidence="1">
    <location>
        <begin position="28"/>
        <end position="52"/>
    </location>
</feature>
<gene>
    <name evidence="2" type="ORF">A6X21_02045</name>
</gene>
<dbReference type="Proteomes" id="UP000094828">
    <property type="component" value="Unassembled WGS sequence"/>
</dbReference>